<comment type="caution">
    <text evidence="2">The sequence shown here is derived from an EMBL/GenBank/DDBJ whole genome shotgun (WGS) entry which is preliminary data.</text>
</comment>
<dbReference type="InterPro" id="IPR004175">
    <property type="entry name" value="RNA_CPDase"/>
</dbReference>
<keyword evidence="1" id="KW-0378">Hydrolase</keyword>
<dbReference type="GO" id="GO:0008664">
    <property type="term" value="F:RNA 2',3'-cyclic 3'-phosphodiesterase activity"/>
    <property type="evidence" value="ECO:0007669"/>
    <property type="project" value="InterPro"/>
</dbReference>
<accession>A0A2M7QJA6</accession>
<dbReference type="Gene3D" id="3.90.1140.10">
    <property type="entry name" value="Cyclic phosphodiesterase"/>
    <property type="match status" value="1"/>
</dbReference>
<dbReference type="Proteomes" id="UP000229401">
    <property type="component" value="Unassembled WGS sequence"/>
</dbReference>
<organism evidence="2 3">
    <name type="scientific">Candidatus Roizmanbacteria bacterium CG_4_10_14_0_8_um_filter_33_9</name>
    <dbReference type="NCBI Taxonomy" id="1974826"/>
    <lineage>
        <taxon>Bacteria</taxon>
        <taxon>Candidatus Roizmaniibacteriota</taxon>
    </lineage>
</organism>
<protein>
    <submittedName>
        <fullName evidence="2">RNA 2',3'-cyclic phosphodiesterase</fullName>
    </submittedName>
</protein>
<name>A0A2M7QJA6_9BACT</name>
<dbReference type="PANTHER" id="PTHR35561">
    <property type="entry name" value="RNA 2',3'-CYCLIC PHOSPHODIESTERASE"/>
    <property type="match status" value="1"/>
</dbReference>
<dbReference type="GO" id="GO:0004113">
    <property type="term" value="F:2',3'-cyclic-nucleotide 3'-phosphodiesterase activity"/>
    <property type="evidence" value="ECO:0007669"/>
    <property type="project" value="InterPro"/>
</dbReference>
<dbReference type="EMBL" id="PFLI01000105">
    <property type="protein sequence ID" value="PIY72031.1"/>
    <property type="molecule type" value="Genomic_DNA"/>
</dbReference>
<dbReference type="AlphaFoldDB" id="A0A2M7QJA6"/>
<evidence type="ECO:0000313" key="3">
    <source>
        <dbReference type="Proteomes" id="UP000229401"/>
    </source>
</evidence>
<dbReference type="SUPFAM" id="SSF55144">
    <property type="entry name" value="LigT-like"/>
    <property type="match status" value="1"/>
</dbReference>
<dbReference type="InterPro" id="IPR009097">
    <property type="entry name" value="Cyclic_Pdiesterase"/>
</dbReference>
<reference evidence="3" key="1">
    <citation type="submission" date="2017-09" db="EMBL/GenBank/DDBJ databases">
        <title>Depth-based differentiation of microbial function through sediment-hosted aquifers and enrichment of novel symbionts in the deep terrestrial subsurface.</title>
        <authorList>
            <person name="Probst A.J."/>
            <person name="Ladd B."/>
            <person name="Jarett J.K."/>
            <person name="Geller-Mcgrath D.E."/>
            <person name="Sieber C.M.K."/>
            <person name="Emerson J.B."/>
            <person name="Anantharaman K."/>
            <person name="Thomas B.C."/>
            <person name="Malmstrom R."/>
            <person name="Stieglmeier M."/>
            <person name="Klingl A."/>
            <person name="Woyke T."/>
            <person name="Ryan C.M."/>
            <person name="Banfield J.F."/>
        </authorList>
    </citation>
    <scope>NUCLEOTIDE SEQUENCE [LARGE SCALE GENOMIC DNA]</scope>
</reference>
<dbReference type="PANTHER" id="PTHR35561:SF1">
    <property type="entry name" value="RNA 2',3'-CYCLIC PHOSPHODIESTERASE"/>
    <property type="match status" value="1"/>
</dbReference>
<evidence type="ECO:0000256" key="1">
    <source>
        <dbReference type="ARBA" id="ARBA00022801"/>
    </source>
</evidence>
<sequence length="179" mass="21585">MRLFLGIEIPESIKTILWDQLDLLRKEHPEYQWIPKENYHITLDFLGEQYSMQEIIAKVDSVLFDMSDFYLYGRTLNVFLDKNIKIFVEFYRQKKLEELYLKIKNHIPVNKYAKDDFIPHISISQSRPSSKQQYFALQKKLSKIEIDIEFQVKKIVLFQSIVINHTRTFKKEKVFFLGK</sequence>
<dbReference type="NCBIfam" id="TIGR02258">
    <property type="entry name" value="2_5_ligase"/>
    <property type="match status" value="1"/>
</dbReference>
<evidence type="ECO:0000313" key="2">
    <source>
        <dbReference type="EMBL" id="PIY72031.1"/>
    </source>
</evidence>
<gene>
    <name evidence="2" type="ORF">COY87_03090</name>
</gene>
<proteinExistence type="predicted"/>
<dbReference type="Pfam" id="PF13563">
    <property type="entry name" value="2_5_RNA_ligase2"/>
    <property type="match status" value="1"/>
</dbReference>